<proteinExistence type="predicted"/>
<protein>
    <recommendedName>
        <fullName evidence="5">Septum formation initiator</fullName>
    </recommendedName>
</protein>
<gene>
    <name evidence="3" type="ORF">HMPREF9997_01675</name>
</gene>
<evidence type="ECO:0000256" key="2">
    <source>
        <dbReference type="SAM" id="MobiDB-lite"/>
    </source>
</evidence>
<evidence type="ECO:0000313" key="4">
    <source>
        <dbReference type="Proteomes" id="UP000010445"/>
    </source>
</evidence>
<accession>L1MEW1</accession>
<reference evidence="3 4" key="1">
    <citation type="submission" date="2012-05" db="EMBL/GenBank/DDBJ databases">
        <authorList>
            <person name="Weinstock G."/>
            <person name="Sodergren E."/>
            <person name="Lobos E.A."/>
            <person name="Fulton L."/>
            <person name="Fulton R."/>
            <person name="Courtney L."/>
            <person name="Fronick C."/>
            <person name="O'Laughlin M."/>
            <person name="Godfrey J."/>
            <person name="Wilson R.M."/>
            <person name="Miner T."/>
            <person name="Farmer C."/>
            <person name="Delehaunty K."/>
            <person name="Cordes M."/>
            <person name="Minx P."/>
            <person name="Tomlinson C."/>
            <person name="Chen J."/>
            <person name="Wollam A."/>
            <person name="Pepin K.H."/>
            <person name="Bhonagiri V."/>
            <person name="Zhang X."/>
            <person name="Suruliraj S."/>
            <person name="Warren W."/>
            <person name="Mitreva M."/>
            <person name="Mardis E.R."/>
            <person name="Wilson R.K."/>
        </authorList>
    </citation>
    <scope>NUCLEOTIDE SEQUENCE [LARGE SCALE GENOMIC DNA]</scope>
    <source>
        <strain evidence="3 4">F0235</strain>
    </source>
</reference>
<comment type="caution">
    <text evidence="3">The sequence shown here is derived from an EMBL/GenBank/DDBJ whole genome shotgun (WGS) entry which is preliminary data.</text>
</comment>
<dbReference type="eggNOG" id="COG2919">
    <property type="taxonomic scope" value="Bacteria"/>
</dbReference>
<keyword evidence="1" id="KW-0175">Coiled coil</keyword>
<dbReference type="AlphaFoldDB" id="L1MEW1"/>
<dbReference type="STRING" id="1035195.HMPREF9997_01675"/>
<evidence type="ECO:0008006" key="5">
    <source>
        <dbReference type="Google" id="ProtNLM"/>
    </source>
</evidence>
<evidence type="ECO:0000256" key="1">
    <source>
        <dbReference type="SAM" id="Coils"/>
    </source>
</evidence>
<organism evidence="3 4">
    <name type="scientific">Corynebacterium durum F0235</name>
    <dbReference type="NCBI Taxonomy" id="1035195"/>
    <lineage>
        <taxon>Bacteria</taxon>
        <taxon>Bacillati</taxon>
        <taxon>Actinomycetota</taxon>
        <taxon>Actinomycetes</taxon>
        <taxon>Mycobacteriales</taxon>
        <taxon>Corynebacteriaceae</taxon>
        <taxon>Corynebacterium</taxon>
    </lineage>
</organism>
<dbReference type="PATRIC" id="fig|1035195.3.peg.1514"/>
<feature type="region of interest" description="Disordered" evidence="2">
    <location>
        <begin position="77"/>
        <end position="144"/>
    </location>
</feature>
<name>L1MEW1_9CORY</name>
<sequence length="144" mass="15417">MMVLSGTSTEQTFRLQQLRSQDTQLANQLETLRRDVEDAKSAAEVARQASENGFVVAEQPGVLVVQPNGAIEEQRVADPGATRPIVDVNGRSTRSSNPASSNPSETREVSGNLEAIPNNDVQVPAQLPAVTPYAPTVRNPQAGR</sequence>
<dbReference type="Proteomes" id="UP000010445">
    <property type="component" value="Unassembled WGS sequence"/>
</dbReference>
<dbReference type="HOGENOM" id="CLU_1793232_0_0_11"/>
<feature type="coiled-coil region" evidence="1">
    <location>
        <begin position="15"/>
        <end position="49"/>
    </location>
</feature>
<dbReference type="EMBL" id="AMEM01000022">
    <property type="protein sequence ID" value="EKX89772.1"/>
    <property type="molecule type" value="Genomic_DNA"/>
</dbReference>
<keyword evidence="4" id="KW-1185">Reference proteome</keyword>
<feature type="compositionally biased region" description="Polar residues" evidence="2">
    <location>
        <begin position="90"/>
        <end position="104"/>
    </location>
</feature>
<evidence type="ECO:0000313" key="3">
    <source>
        <dbReference type="EMBL" id="EKX89772.1"/>
    </source>
</evidence>